<dbReference type="InterPro" id="IPR036679">
    <property type="entry name" value="FlgN-like_sf"/>
</dbReference>
<reference evidence="4 5" key="1">
    <citation type="submission" date="2019-03" db="EMBL/GenBank/DDBJ databases">
        <title>Genomic analyses of the natural microbiome of Caenorhabditis elegans.</title>
        <authorList>
            <person name="Samuel B."/>
        </authorList>
    </citation>
    <scope>NUCLEOTIDE SEQUENCE [LARGE SCALE GENOMIC DNA]</scope>
    <source>
        <strain evidence="4 5">BIGb0156</strain>
    </source>
</reference>
<sequence length="142" mass="16707">MSDKLVLVKALLRGIRLDEEQYGSLRQLLEQQRLCMIRRDCDELESVNHKIEQHYAELSEQSRVRRNALQELGLTVDRTGIETVFSWLPTPQKTAAMTAWKQLENQARRCKSYNEKNGELLIRQQEFAQTFLGNKPDYLYHP</sequence>
<proteinExistence type="inferred from homology"/>
<dbReference type="Pfam" id="PF05130">
    <property type="entry name" value="FlgN"/>
    <property type="match status" value="1"/>
</dbReference>
<comment type="similarity">
    <text evidence="2">Belongs to the FlgN family.</text>
</comment>
<dbReference type="EMBL" id="SNVX01000015">
    <property type="protein sequence ID" value="TDN53623.1"/>
    <property type="molecule type" value="Genomic_DNA"/>
</dbReference>
<evidence type="ECO:0000313" key="5">
    <source>
        <dbReference type="Proteomes" id="UP000295530"/>
    </source>
</evidence>
<keyword evidence="3" id="KW-1005">Bacterial flagellum biogenesis</keyword>
<evidence type="ECO:0000256" key="3">
    <source>
        <dbReference type="ARBA" id="ARBA00022795"/>
    </source>
</evidence>
<keyword evidence="4" id="KW-0966">Cell projection</keyword>
<evidence type="ECO:0000256" key="1">
    <source>
        <dbReference type="ARBA" id="ARBA00002397"/>
    </source>
</evidence>
<dbReference type="SUPFAM" id="SSF140566">
    <property type="entry name" value="FlgN-like"/>
    <property type="match status" value="1"/>
</dbReference>
<keyword evidence="4" id="KW-0282">Flagellum</keyword>
<gene>
    <name evidence="4" type="ORF">EC847_11551</name>
</gene>
<evidence type="ECO:0000256" key="2">
    <source>
        <dbReference type="ARBA" id="ARBA00007703"/>
    </source>
</evidence>
<protein>
    <submittedName>
        <fullName evidence="4">Flagella synthesis protein FlgN</fullName>
    </submittedName>
</protein>
<evidence type="ECO:0000313" key="4">
    <source>
        <dbReference type="EMBL" id="TDN53623.1"/>
    </source>
</evidence>
<dbReference type="InterPro" id="IPR007809">
    <property type="entry name" value="FlgN-like"/>
</dbReference>
<dbReference type="Gene3D" id="1.20.58.300">
    <property type="entry name" value="FlgN-like"/>
    <property type="match status" value="1"/>
</dbReference>
<dbReference type="OrthoDB" id="5600584at2"/>
<dbReference type="RefSeq" id="WP_133461980.1">
    <property type="nucleotide sequence ID" value="NZ_CACSIW010000001.1"/>
</dbReference>
<organism evidence="4 5">
    <name type="scientific">Scandinavium goeteborgense</name>
    <dbReference type="NCBI Taxonomy" id="1851514"/>
    <lineage>
        <taxon>Bacteria</taxon>
        <taxon>Pseudomonadati</taxon>
        <taxon>Pseudomonadota</taxon>
        <taxon>Gammaproteobacteria</taxon>
        <taxon>Enterobacterales</taxon>
        <taxon>Enterobacteriaceae</taxon>
        <taxon>Scandinavium</taxon>
    </lineage>
</organism>
<dbReference type="Proteomes" id="UP000295530">
    <property type="component" value="Unassembled WGS sequence"/>
</dbReference>
<keyword evidence="5" id="KW-1185">Reference proteome</keyword>
<comment type="caution">
    <text evidence="4">The sequence shown here is derived from an EMBL/GenBank/DDBJ whole genome shotgun (WGS) entry which is preliminary data.</text>
</comment>
<dbReference type="AlphaFoldDB" id="A0A4R6E6T0"/>
<keyword evidence="4" id="KW-0969">Cilium</keyword>
<accession>A0A4R6E6T0</accession>
<comment type="function">
    <text evidence="1">Required for the efficient initiation of filament assembly.</text>
</comment>
<name>A0A4R6E6T0_SCAGO</name>
<dbReference type="GO" id="GO:0044780">
    <property type="term" value="P:bacterial-type flagellum assembly"/>
    <property type="evidence" value="ECO:0007669"/>
    <property type="project" value="InterPro"/>
</dbReference>